<feature type="domain" description="PDZ" evidence="6">
    <location>
        <begin position="83"/>
        <end position="152"/>
    </location>
</feature>
<evidence type="ECO:0000256" key="5">
    <source>
        <dbReference type="RuleBase" id="RU004404"/>
    </source>
</evidence>
<dbReference type="GO" id="GO:0006508">
    <property type="term" value="P:proteolysis"/>
    <property type="evidence" value="ECO:0007669"/>
    <property type="project" value="UniProtKB-KW"/>
</dbReference>
<dbReference type="InterPro" id="IPR005151">
    <property type="entry name" value="Tail-specific_protease"/>
</dbReference>
<dbReference type="AlphaFoldDB" id="A0A1M5RHQ0"/>
<dbReference type="SUPFAM" id="SSF50156">
    <property type="entry name" value="PDZ domain-like"/>
    <property type="match status" value="1"/>
</dbReference>
<dbReference type="Proteomes" id="UP000184112">
    <property type="component" value="Unassembled WGS sequence"/>
</dbReference>
<evidence type="ECO:0000313" key="8">
    <source>
        <dbReference type="Proteomes" id="UP000184112"/>
    </source>
</evidence>
<gene>
    <name evidence="7" type="ORF">SAMN05444388_108149</name>
</gene>
<evidence type="ECO:0000256" key="1">
    <source>
        <dbReference type="ARBA" id="ARBA00009179"/>
    </source>
</evidence>
<dbReference type="InterPro" id="IPR029045">
    <property type="entry name" value="ClpP/crotonase-like_dom_sf"/>
</dbReference>
<dbReference type="Gene3D" id="2.30.42.10">
    <property type="match status" value="1"/>
</dbReference>
<keyword evidence="4 5" id="KW-0720">Serine protease</keyword>
<dbReference type="Pfam" id="PF03572">
    <property type="entry name" value="Peptidase_S41"/>
    <property type="match status" value="1"/>
</dbReference>
<dbReference type="PANTHER" id="PTHR32060">
    <property type="entry name" value="TAIL-SPECIFIC PROTEASE"/>
    <property type="match status" value="1"/>
</dbReference>
<proteinExistence type="inferred from homology"/>
<dbReference type="SMART" id="SM00245">
    <property type="entry name" value="TSPc"/>
    <property type="match status" value="1"/>
</dbReference>
<evidence type="ECO:0000256" key="3">
    <source>
        <dbReference type="ARBA" id="ARBA00022801"/>
    </source>
</evidence>
<dbReference type="Pfam" id="PF13180">
    <property type="entry name" value="PDZ_2"/>
    <property type="match status" value="1"/>
</dbReference>
<dbReference type="GO" id="GO:0007165">
    <property type="term" value="P:signal transduction"/>
    <property type="evidence" value="ECO:0007669"/>
    <property type="project" value="TreeGrafter"/>
</dbReference>
<dbReference type="GO" id="GO:0030288">
    <property type="term" value="C:outer membrane-bounded periplasmic space"/>
    <property type="evidence" value="ECO:0007669"/>
    <property type="project" value="TreeGrafter"/>
</dbReference>
<name>A0A1M5RHQ0_FLAJO</name>
<reference evidence="7 8" key="1">
    <citation type="submission" date="2016-11" db="EMBL/GenBank/DDBJ databases">
        <authorList>
            <person name="Jaros S."/>
            <person name="Januszkiewicz K."/>
            <person name="Wedrychowicz H."/>
        </authorList>
    </citation>
    <scope>NUCLEOTIDE SEQUENCE [LARGE SCALE GENOMIC DNA]</scope>
    <source>
        <strain evidence="7 8">DSM 6792</strain>
    </source>
</reference>
<dbReference type="SUPFAM" id="SSF52096">
    <property type="entry name" value="ClpP/crotonase"/>
    <property type="match status" value="1"/>
</dbReference>
<dbReference type="PROSITE" id="PS50106">
    <property type="entry name" value="PDZ"/>
    <property type="match status" value="1"/>
</dbReference>
<dbReference type="InterPro" id="IPR001478">
    <property type="entry name" value="PDZ"/>
</dbReference>
<keyword evidence="3 5" id="KW-0378">Hydrolase</keyword>
<dbReference type="InterPro" id="IPR036034">
    <property type="entry name" value="PDZ_sf"/>
</dbReference>
<dbReference type="Gene3D" id="3.90.226.10">
    <property type="entry name" value="2-enoyl-CoA Hydratase, Chain A, domain 1"/>
    <property type="match status" value="1"/>
</dbReference>
<protein>
    <submittedName>
        <fullName evidence="7">Carboxyl-terminal processing protease</fullName>
    </submittedName>
</protein>
<sequence length="545" mass="61178">MNRYFKKKFIIPAVAAGFLFIGTSFKEDFFEIAKQIEIFTTLFKAVNTNYVDETNPGDLMDKAIKSMLGSLDPYTVYFNEQDVVNFKINNTGEYTGIGAMIARKKDRLIVREPYKNYPADKAGLKAGDEIIQIGDVLIADFKDDASQLLKGTKNTKISIKYLRQGKTFTTELVLDEVDIKSVPFYGKIDEKTGYIVLAHFSRKASAEVKDALEKLKTDGATQIVLDLRGNPGGLLNEAIDICNLFVPKNEVIVTTKSRIEKHNNTYKTTKEPIDTQIPLAILVNGRSASASEIVSGALQDLDRAVVLGSRSFGKGLVQRSVDLTYGTQLKVTISRYYTPSGRCIQALDYAHKDKNGVAQKTDAKNFNAFKTRKGRTVYDGGGVLPDIELEEAKMSPITTALLKNDGIFDYATSYYYKNPNLGEKIPIVTDADYSAFKQYLKANKISFDTETEVALKNTLAAAKNEKIDETIAPEYQQLLAALEKSENTLLDKNQKEIRGLIQEELIKRYQYQEGLYQFYIKNNSEIKRAVNVLNNQTEYKTILKM</sequence>
<dbReference type="GO" id="GO:0004175">
    <property type="term" value="F:endopeptidase activity"/>
    <property type="evidence" value="ECO:0007669"/>
    <property type="project" value="TreeGrafter"/>
</dbReference>
<dbReference type="RefSeq" id="WP_073410254.1">
    <property type="nucleotide sequence ID" value="NZ_FQWH01000008.1"/>
</dbReference>
<dbReference type="CDD" id="cd07560">
    <property type="entry name" value="Peptidase_S41_CPP"/>
    <property type="match status" value="1"/>
</dbReference>
<evidence type="ECO:0000256" key="2">
    <source>
        <dbReference type="ARBA" id="ARBA00022670"/>
    </source>
</evidence>
<dbReference type="Gene3D" id="3.30.750.44">
    <property type="match status" value="1"/>
</dbReference>
<dbReference type="EMBL" id="FQWH01000008">
    <property type="protein sequence ID" value="SHH25666.1"/>
    <property type="molecule type" value="Genomic_DNA"/>
</dbReference>
<keyword evidence="2 5" id="KW-0645">Protease</keyword>
<evidence type="ECO:0000313" key="7">
    <source>
        <dbReference type="EMBL" id="SHH25666.1"/>
    </source>
</evidence>
<dbReference type="GO" id="GO:0008236">
    <property type="term" value="F:serine-type peptidase activity"/>
    <property type="evidence" value="ECO:0007669"/>
    <property type="project" value="UniProtKB-KW"/>
</dbReference>
<dbReference type="CDD" id="cd06782">
    <property type="entry name" value="cpPDZ_CPP-like"/>
    <property type="match status" value="1"/>
</dbReference>
<dbReference type="SMART" id="SM00228">
    <property type="entry name" value="PDZ"/>
    <property type="match status" value="1"/>
</dbReference>
<dbReference type="InterPro" id="IPR004447">
    <property type="entry name" value="Peptidase_S41A"/>
</dbReference>
<evidence type="ECO:0000259" key="6">
    <source>
        <dbReference type="PROSITE" id="PS50106"/>
    </source>
</evidence>
<dbReference type="PANTHER" id="PTHR32060:SF30">
    <property type="entry name" value="CARBOXY-TERMINAL PROCESSING PROTEASE CTPA"/>
    <property type="match status" value="1"/>
</dbReference>
<organism evidence="7 8">
    <name type="scientific">Flavobacterium johnsoniae</name>
    <name type="common">Cytophaga johnsonae</name>
    <dbReference type="NCBI Taxonomy" id="986"/>
    <lineage>
        <taxon>Bacteria</taxon>
        <taxon>Pseudomonadati</taxon>
        <taxon>Bacteroidota</taxon>
        <taxon>Flavobacteriia</taxon>
        <taxon>Flavobacteriales</taxon>
        <taxon>Flavobacteriaceae</taxon>
        <taxon>Flavobacterium</taxon>
    </lineage>
</organism>
<evidence type="ECO:0000256" key="4">
    <source>
        <dbReference type="ARBA" id="ARBA00022825"/>
    </source>
</evidence>
<dbReference type="NCBIfam" id="TIGR00225">
    <property type="entry name" value="prc"/>
    <property type="match status" value="1"/>
</dbReference>
<comment type="similarity">
    <text evidence="1 5">Belongs to the peptidase S41A family.</text>
</comment>
<accession>A0A1M5RHQ0</accession>